<evidence type="ECO:0000313" key="3">
    <source>
        <dbReference type="Proteomes" id="UP000221165"/>
    </source>
</evidence>
<comment type="caution">
    <text evidence="2">The sequence shown here is derived from an EMBL/GenBank/DDBJ whole genome shotgun (WGS) entry which is preliminary data.</text>
</comment>
<protein>
    <submittedName>
        <fullName evidence="2">Transmembrane</fullName>
    </submittedName>
</protein>
<keyword evidence="1" id="KW-1133">Transmembrane helix</keyword>
<feature type="transmembrane region" description="Helical" evidence="1">
    <location>
        <begin position="75"/>
        <end position="96"/>
    </location>
</feature>
<feature type="transmembrane region" description="Helical" evidence="1">
    <location>
        <begin position="6"/>
        <end position="25"/>
    </location>
</feature>
<dbReference type="VEuPathDB" id="ToxoDB:CSUI_010705"/>
<dbReference type="AlphaFoldDB" id="A0A2C6KGE7"/>
<dbReference type="RefSeq" id="XP_067917217.1">
    <property type="nucleotide sequence ID" value="XM_068070807.1"/>
</dbReference>
<dbReference type="GeneID" id="94434018"/>
<keyword evidence="1 2" id="KW-0812">Transmembrane</keyword>
<organism evidence="2 3">
    <name type="scientific">Cystoisospora suis</name>
    <dbReference type="NCBI Taxonomy" id="483139"/>
    <lineage>
        <taxon>Eukaryota</taxon>
        <taxon>Sar</taxon>
        <taxon>Alveolata</taxon>
        <taxon>Apicomplexa</taxon>
        <taxon>Conoidasida</taxon>
        <taxon>Coccidia</taxon>
        <taxon>Eucoccidiorida</taxon>
        <taxon>Eimeriorina</taxon>
        <taxon>Sarcocystidae</taxon>
        <taxon>Cystoisospora</taxon>
    </lineage>
</organism>
<proteinExistence type="predicted"/>
<dbReference type="EMBL" id="MIGC01008029">
    <property type="protein sequence ID" value="PHJ15484.1"/>
    <property type="molecule type" value="Genomic_DNA"/>
</dbReference>
<gene>
    <name evidence="2" type="ORF">CSUI_010705</name>
</gene>
<reference evidence="2 3" key="1">
    <citation type="journal article" date="2017" name="Int. J. Parasitol.">
        <title>The genome of the protozoan parasite Cystoisospora suis and a reverse vaccinology approach to identify vaccine candidates.</title>
        <authorList>
            <person name="Palmieri N."/>
            <person name="Shrestha A."/>
            <person name="Ruttkowski B."/>
            <person name="Beck T."/>
            <person name="Vogl C."/>
            <person name="Tomley F."/>
            <person name="Blake D.P."/>
            <person name="Joachim A."/>
        </authorList>
    </citation>
    <scope>NUCLEOTIDE SEQUENCE [LARGE SCALE GENOMIC DNA]</scope>
    <source>
        <strain evidence="2 3">Wien I</strain>
    </source>
</reference>
<accession>A0A2C6KGE7</accession>
<keyword evidence="1" id="KW-0472">Membrane</keyword>
<sequence length="127" mass="15084">MATWICQIAIIACLFFFFDNQRYFPIQMFSLNSMSQRLWVWHEIPVDIRVCLIIISGHFLMMNACWVLSAPVLDVFSISFFGSLKLFSFFLMILTFRDFRTFHSIFNLHHIIPDVEKYAIFLFALIP</sequence>
<keyword evidence="3" id="KW-1185">Reference proteome</keyword>
<feature type="transmembrane region" description="Helical" evidence="1">
    <location>
        <begin position="46"/>
        <end position="69"/>
    </location>
</feature>
<dbReference type="Proteomes" id="UP000221165">
    <property type="component" value="Unassembled WGS sequence"/>
</dbReference>
<name>A0A2C6KGE7_9APIC</name>
<dbReference type="OrthoDB" id="391274at2759"/>
<feature type="non-terminal residue" evidence="2">
    <location>
        <position position="127"/>
    </location>
</feature>
<evidence type="ECO:0000313" key="2">
    <source>
        <dbReference type="EMBL" id="PHJ15484.1"/>
    </source>
</evidence>
<evidence type="ECO:0000256" key="1">
    <source>
        <dbReference type="SAM" id="Phobius"/>
    </source>
</evidence>